<sequence length="509" mass="59393">MENEINKLLIEREFLRYKSELDKIKEENLRLQQLVADRIDLAKSEITESAINKTMGVIEHTKKWLIVIFLITGFFISAASFFGVKSIIDKLALYYTDKVNSWLRFDDDNSGGRKALEEIRTRALLDSYSIRLSRQGNNTSFSIKLTNSETERLMTIILDPKISDSDFIDALNVVIASKSFLGWKFIEDDINIKNISDIIGNPNFSERKRGVVFDKLSWSRSLLRWSLSILDNPDISYSESMQMAAFDNVRHFDEKRAKEFAVENIDKFESDLNKIILAKYLIKINFVDANPKINELISYLKRNRSNDFFTIGYESIVFYKLNNWLTRNNSFTQHLAEYLSEQIESGLKISFNETLGKSKKLYFNLENSLSAIEHADKLFGNEKIVNAVIKIKPIDYQRLDAMVDFFQKSDNGIWLTTLMVQPSKDMMIQFKDDSFLNTNEFLSDIWIKKEKILGKEALFAVWRDSIGIIRSEEIKNVKSLNDAYFYVSFDKKVLMEYSQDYIYDDFDRL</sequence>
<protein>
    <submittedName>
        <fullName evidence="2">Uncharacterized protein</fullName>
    </submittedName>
</protein>
<evidence type="ECO:0000256" key="1">
    <source>
        <dbReference type="SAM" id="Phobius"/>
    </source>
</evidence>
<comment type="caution">
    <text evidence="2">The sequence shown here is derived from an EMBL/GenBank/DDBJ whole genome shotgun (WGS) entry which is preliminary data.</text>
</comment>
<keyword evidence="1" id="KW-0472">Membrane</keyword>
<dbReference type="EMBL" id="SBIJ01000070">
    <property type="protein sequence ID" value="TNH41703.1"/>
    <property type="molecule type" value="Genomic_DNA"/>
</dbReference>
<feature type="transmembrane region" description="Helical" evidence="1">
    <location>
        <begin position="64"/>
        <end position="84"/>
    </location>
</feature>
<dbReference type="RefSeq" id="WP_139657079.1">
    <property type="nucleotide sequence ID" value="NZ_CAWOQH010000200.1"/>
</dbReference>
<dbReference type="AlphaFoldDB" id="A0A5C4RCF3"/>
<name>A0A5C4RCF3_PHOLU</name>
<evidence type="ECO:0000313" key="2">
    <source>
        <dbReference type="EMBL" id="TNH41703.1"/>
    </source>
</evidence>
<keyword evidence="1" id="KW-1133">Transmembrane helix</keyword>
<proteinExistence type="predicted"/>
<dbReference type="Proteomes" id="UP000307592">
    <property type="component" value="Unassembled WGS sequence"/>
</dbReference>
<reference evidence="2 3" key="1">
    <citation type="submission" date="2019-01" db="EMBL/GenBank/DDBJ databases">
        <title>Draft genome assembly of Photorhabdus luminescens subsp. sonorensis Caborca.</title>
        <authorList>
            <person name="Duong D.A."/>
            <person name="Espinosa-Artiles P."/>
            <person name="Orozco R.A."/>
            <person name="Molnar I."/>
            <person name="Stock P."/>
        </authorList>
    </citation>
    <scope>NUCLEOTIDE SEQUENCE [LARGE SCALE GENOMIC DNA]</scope>
    <source>
        <strain evidence="2 3">Caborca</strain>
    </source>
</reference>
<evidence type="ECO:0000313" key="3">
    <source>
        <dbReference type="Proteomes" id="UP000307592"/>
    </source>
</evidence>
<organism evidence="2 3">
    <name type="scientific">Photorhabdus luminescens subsp. sonorensis</name>
    <dbReference type="NCBI Taxonomy" id="1173677"/>
    <lineage>
        <taxon>Bacteria</taxon>
        <taxon>Pseudomonadati</taxon>
        <taxon>Pseudomonadota</taxon>
        <taxon>Gammaproteobacteria</taxon>
        <taxon>Enterobacterales</taxon>
        <taxon>Morganellaceae</taxon>
        <taxon>Photorhabdus</taxon>
    </lineage>
</organism>
<accession>A0A5C4RCF3</accession>
<gene>
    <name evidence="2" type="ORF">EP164_21100</name>
</gene>
<keyword evidence="1" id="KW-0812">Transmembrane</keyword>